<dbReference type="OMA" id="ISQENHA"/>
<keyword evidence="2" id="KW-0472">Membrane</keyword>
<dbReference type="OrthoDB" id="1921707at2759"/>
<dbReference type="AlphaFoldDB" id="A0A251TKH5"/>
<dbReference type="InterPro" id="IPR056682">
    <property type="entry name" value="DUF7780"/>
</dbReference>
<evidence type="ECO:0000313" key="4">
    <source>
        <dbReference type="EMBL" id="KAF5785910.1"/>
    </source>
</evidence>
<feature type="region of interest" description="Disordered" evidence="1">
    <location>
        <begin position="330"/>
        <end position="349"/>
    </location>
</feature>
<dbReference type="PANTHER" id="PTHR34960:SF1">
    <property type="entry name" value="EMB|CAB68146.1-RELATED"/>
    <property type="match status" value="1"/>
</dbReference>
<evidence type="ECO:0000313" key="6">
    <source>
        <dbReference type="Proteomes" id="UP000215914"/>
    </source>
</evidence>
<dbReference type="FunCoup" id="A0A251TKH5">
    <property type="interactions" value="220"/>
</dbReference>
<evidence type="ECO:0000259" key="3">
    <source>
        <dbReference type="Pfam" id="PF25002"/>
    </source>
</evidence>
<protein>
    <recommendedName>
        <fullName evidence="3">DUF7780 domain-containing protein</fullName>
    </recommendedName>
</protein>
<feature type="transmembrane region" description="Helical" evidence="2">
    <location>
        <begin position="66"/>
        <end position="86"/>
    </location>
</feature>
<dbReference type="PANTHER" id="PTHR34960">
    <property type="entry name" value="EMB|CAB68146.1-RELATED"/>
    <property type="match status" value="1"/>
</dbReference>
<dbReference type="EMBL" id="CM007899">
    <property type="protein sequence ID" value="OTG11253.1"/>
    <property type="molecule type" value="Genomic_DNA"/>
</dbReference>
<reference evidence="4" key="3">
    <citation type="submission" date="2020-06" db="EMBL/GenBank/DDBJ databases">
        <title>Helianthus annuus Genome sequencing and assembly Release 2.</title>
        <authorList>
            <person name="Gouzy J."/>
            <person name="Langlade N."/>
            <person name="Munos S."/>
        </authorList>
    </citation>
    <scope>NUCLEOTIDE SEQUENCE</scope>
    <source>
        <tissue evidence="4">Leaves</tissue>
    </source>
</reference>
<evidence type="ECO:0000256" key="1">
    <source>
        <dbReference type="SAM" id="MobiDB-lite"/>
    </source>
</evidence>
<keyword evidence="2" id="KW-0812">Transmembrane</keyword>
<gene>
    <name evidence="5" type="ORF">HannXRQ_Chr10g0296681</name>
    <name evidence="4" type="ORF">HanXRQr2_Chr10g0434361</name>
</gene>
<keyword evidence="2" id="KW-1133">Transmembrane helix</keyword>
<proteinExistence type="predicted"/>
<name>A0A251TKH5_HELAN</name>
<dbReference type="EMBL" id="MNCJ02000325">
    <property type="protein sequence ID" value="KAF5785910.1"/>
    <property type="molecule type" value="Genomic_DNA"/>
</dbReference>
<accession>A0A251TKH5</accession>
<dbReference type="Pfam" id="PF25002">
    <property type="entry name" value="DUF7780"/>
    <property type="match status" value="1"/>
</dbReference>
<dbReference type="InParanoid" id="A0A251TKH5"/>
<evidence type="ECO:0000256" key="2">
    <source>
        <dbReference type="SAM" id="Phobius"/>
    </source>
</evidence>
<dbReference type="Gramene" id="mRNA:HanXRQr2_Chr10g0434361">
    <property type="protein sequence ID" value="CDS:HanXRQr2_Chr10g0434361.1"/>
    <property type="gene ID" value="HanXRQr2_Chr10g0434361"/>
</dbReference>
<keyword evidence="6" id="KW-1185">Reference proteome</keyword>
<evidence type="ECO:0000313" key="5">
    <source>
        <dbReference type="EMBL" id="OTG11253.1"/>
    </source>
</evidence>
<organism evidence="5 6">
    <name type="scientific">Helianthus annuus</name>
    <name type="common">Common sunflower</name>
    <dbReference type="NCBI Taxonomy" id="4232"/>
    <lineage>
        <taxon>Eukaryota</taxon>
        <taxon>Viridiplantae</taxon>
        <taxon>Streptophyta</taxon>
        <taxon>Embryophyta</taxon>
        <taxon>Tracheophyta</taxon>
        <taxon>Spermatophyta</taxon>
        <taxon>Magnoliopsida</taxon>
        <taxon>eudicotyledons</taxon>
        <taxon>Gunneridae</taxon>
        <taxon>Pentapetalae</taxon>
        <taxon>asterids</taxon>
        <taxon>campanulids</taxon>
        <taxon>Asterales</taxon>
        <taxon>Asteraceae</taxon>
        <taxon>Asteroideae</taxon>
        <taxon>Heliantheae alliance</taxon>
        <taxon>Heliantheae</taxon>
        <taxon>Helianthus</taxon>
    </lineage>
</organism>
<feature type="domain" description="DUF7780" evidence="3">
    <location>
        <begin position="113"/>
        <end position="412"/>
    </location>
</feature>
<dbReference type="Proteomes" id="UP000215914">
    <property type="component" value="Chromosome 10"/>
</dbReference>
<reference evidence="4 6" key="1">
    <citation type="journal article" date="2017" name="Nature">
        <title>The sunflower genome provides insights into oil metabolism, flowering and Asterid evolution.</title>
        <authorList>
            <person name="Badouin H."/>
            <person name="Gouzy J."/>
            <person name="Grassa C.J."/>
            <person name="Murat F."/>
            <person name="Staton S.E."/>
            <person name="Cottret L."/>
            <person name="Lelandais-Briere C."/>
            <person name="Owens G.L."/>
            <person name="Carrere S."/>
            <person name="Mayjonade B."/>
            <person name="Legrand L."/>
            <person name="Gill N."/>
            <person name="Kane N.C."/>
            <person name="Bowers J.E."/>
            <person name="Hubner S."/>
            <person name="Bellec A."/>
            <person name="Berard A."/>
            <person name="Berges H."/>
            <person name="Blanchet N."/>
            <person name="Boniface M.C."/>
            <person name="Brunel D."/>
            <person name="Catrice O."/>
            <person name="Chaidir N."/>
            <person name="Claudel C."/>
            <person name="Donnadieu C."/>
            <person name="Faraut T."/>
            <person name="Fievet G."/>
            <person name="Helmstetter N."/>
            <person name="King M."/>
            <person name="Knapp S.J."/>
            <person name="Lai Z."/>
            <person name="Le Paslier M.C."/>
            <person name="Lippi Y."/>
            <person name="Lorenzon L."/>
            <person name="Mandel J.R."/>
            <person name="Marage G."/>
            <person name="Marchand G."/>
            <person name="Marquand E."/>
            <person name="Bret-Mestries E."/>
            <person name="Morien E."/>
            <person name="Nambeesan S."/>
            <person name="Nguyen T."/>
            <person name="Pegot-Espagnet P."/>
            <person name="Pouilly N."/>
            <person name="Raftis F."/>
            <person name="Sallet E."/>
            <person name="Schiex T."/>
            <person name="Thomas J."/>
            <person name="Vandecasteele C."/>
            <person name="Vares D."/>
            <person name="Vear F."/>
            <person name="Vautrin S."/>
            <person name="Crespi M."/>
            <person name="Mangin B."/>
            <person name="Burke J.M."/>
            <person name="Salse J."/>
            <person name="Munos S."/>
            <person name="Vincourt P."/>
            <person name="Rieseberg L.H."/>
            <person name="Langlade N.B."/>
        </authorList>
    </citation>
    <scope>NUCLEOTIDE SEQUENCE [LARGE SCALE GENOMIC DNA]</scope>
    <source>
        <strain evidence="6">cv. SF193</strain>
        <tissue evidence="4">Leaves</tissue>
    </source>
</reference>
<reference evidence="5" key="2">
    <citation type="submission" date="2017-02" db="EMBL/GenBank/DDBJ databases">
        <title>Sunflower complete genome.</title>
        <authorList>
            <person name="Langlade N."/>
            <person name="Munos S."/>
        </authorList>
    </citation>
    <scope>NUCLEOTIDE SEQUENCE [LARGE SCALE GENOMIC DNA]</scope>
    <source>
        <tissue evidence="5">Leaves</tissue>
    </source>
</reference>
<sequence length="465" mass="51281">MSSTANLSKRTTVNRPLTNGDGWGMGFLLIFFPHQHELSNSTQPFKPPTVLKRSNSTNIVAKAQSTISVCALVLVFTLLLFTLSTFEPTNTMSSHLSRRHLSHSLKKTQLNSPALQGLGTLYSRGTKAMNDVVLCHVPESVTLSEIKSFIRAFHISALLSKSDLVFIFPSMTSPEFYDSFIRDEFRVFVKLIRRYKSELSNVTTHASDFPASFDVGQFVRPGKASDREPIWGRKIKSGVSSNSSNSSASELTRTSYGSVVGFGVGELDPENALSGFMEHVPMGLRRWATYPMLLGRVRRNFKHVVLVDVKEVLLVGDPLARVRNGSPETVFLSSMPPSKHHRKSTDRTVNPSVVFGGARGVRRLSTAMLTDIVRATTHNKWKSPVTESALLSRLVVSEVVNKNIQFVASAESVVPEASSLGGVALANYTVVRRGNSNIDIELTKHICSFTIEASVYTDCRNVQPF</sequence>